<evidence type="ECO:0000256" key="1">
    <source>
        <dbReference type="SAM" id="SignalP"/>
    </source>
</evidence>
<protein>
    <submittedName>
        <fullName evidence="2">Uncharacterized protein</fullName>
    </submittedName>
</protein>
<dbReference type="EMBL" id="BQNB010016083">
    <property type="protein sequence ID" value="GJT47612.1"/>
    <property type="molecule type" value="Genomic_DNA"/>
</dbReference>
<gene>
    <name evidence="2" type="ORF">Tco_0973769</name>
</gene>
<evidence type="ECO:0000313" key="2">
    <source>
        <dbReference type="EMBL" id="GJT47612.1"/>
    </source>
</evidence>
<name>A0ABQ5E9R5_9ASTR</name>
<dbReference type="Proteomes" id="UP001151760">
    <property type="component" value="Unassembled WGS sequence"/>
</dbReference>
<feature type="signal peptide" evidence="1">
    <location>
        <begin position="1"/>
        <end position="17"/>
    </location>
</feature>
<reference evidence="2" key="1">
    <citation type="journal article" date="2022" name="Int. J. Mol. Sci.">
        <title>Draft Genome of Tanacetum Coccineum: Genomic Comparison of Closely Related Tanacetum-Family Plants.</title>
        <authorList>
            <person name="Yamashiro T."/>
            <person name="Shiraishi A."/>
            <person name="Nakayama K."/>
            <person name="Satake H."/>
        </authorList>
    </citation>
    <scope>NUCLEOTIDE SEQUENCE</scope>
</reference>
<proteinExistence type="predicted"/>
<organism evidence="2 3">
    <name type="scientific">Tanacetum coccineum</name>
    <dbReference type="NCBI Taxonomy" id="301880"/>
    <lineage>
        <taxon>Eukaryota</taxon>
        <taxon>Viridiplantae</taxon>
        <taxon>Streptophyta</taxon>
        <taxon>Embryophyta</taxon>
        <taxon>Tracheophyta</taxon>
        <taxon>Spermatophyta</taxon>
        <taxon>Magnoliopsida</taxon>
        <taxon>eudicotyledons</taxon>
        <taxon>Gunneridae</taxon>
        <taxon>Pentapetalae</taxon>
        <taxon>asterids</taxon>
        <taxon>campanulids</taxon>
        <taxon>Asterales</taxon>
        <taxon>Asteraceae</taxon>
        <taxon>Asteroideae</taxon>
        <taxon>Anthemideae</taxon>
        <taxon>Anthemidinae</taxon>
        <taxon>Tanacetum</taxon>
    </lineage>
</organism>
<keyword evidence="1" id="KW-0732">Signal</keyword>
<accession>A0ABQ5E9R5</accession>
<keyword evidence="3" id="KW-1185">Reference proteome</keyword>
<comment type="caution">
    <text evidence="2">The sequence shown here is derived from an EMBL/GenBank/DDBJ whole genome shotgun (WGS) entry which is preliminary data.</text>
</comment>
<evidence type="ECO:0000313" key="3">
    <source>
        <dbReference type="Proteomes" id="UP001151760"/>
    </source>
</evidence>
<sequence>MFVAWMCYPCMVCRCLAREVPSQAGYGGALALFELELGSFGDMLMDSYPEDFYSLRVPAETILIVFLDAICVLAARRVDDYLGGAASGVANVFVARSGDDGVRCPDVGVRSVGPSMADKGDS</sequence>
<reference evidence="2" key="2">
    <citation type="submission" date="2022-01" db="EMBL/GenBank/DDBJ databases">
        <authorList>
            <person name="Yamashiro T."/>
            <person name="Shiraishi A."/>
            <person name="Satake H."/>
            <person name="Nakayama K."/>
        </authorList>
    </citation>
    <scope>NUCLEOTIDE SEQUENCE</scope>
</reference>
<feature type="chain" id="PRO_5045434907" evidence="1">
    <location>
        <begin position="18"/>
        <end position="122"/>
    </location>
</feature>